<dbReference type="Proteomes" id="UP001642260">
    <property type="component" value="Unassembled WGS sequence"/>
</dbReference>
<name>A0ABC8JSR1_ERUVS</name>
<evidence type="ECO:0000313" key="2">
    <source>
        <dbReference type="EMBL" id="CAH8338300.1"/>
    </source>
</evidence>
<comment type="similarity">
    <text evidence="1">Belongs to the peptidase S10 family.</text>
</comment>
<keyword evidence="3" id="KW-1185">Reference proteome</keyword>
<dbReference type="SUPFAM" id="SSF53474">
    <property type="entry name" value="alpha/beta-Hydrolases"/>
    <property type="match status" value="1"/>
</dbReference>
<sequence length="124" mass="14164">MLTHLPSSSLRDFTLVSGINLESILTPSCEETSPGCYNYGYLLSSYWADDNSVRNALQVEKSSGDHDMGVPYVETQAWIRSLNYSIMDDWRPWMINSEGGGHTLDFKPVESFIMFKRWITGRLM</sequence>
<organism evidence="2 3">
    <name type="scientific">Eruca vesicaria subsp. sativa</name>
    <name type="common">Garden rocket</name>
    <name type="synonym">Eruca sativa</name>
    <dbReference type="NCBI Taxonomy" id="29727"/>
    <lineage>
        <taxon>Eukaryota</taxon>
        <taxon>Viridiplantae</taxon>
        <taxon>Streptophyta</taxon>
        <taxon>Embryophyta</taxon>
        <taxon>Tracheophyta</taxon>
        <taxon>Spermatophyta</taxon>
        <taxon>Magnoliopsida</taxon>
        <taxon>eudicotyledons</taxon>
        <taxon>Gunneridae</taxon>
        <taxon>Pentapetalae</taxon>
        <taxon>rosids</taxon>
        <taxon>malvids</taxon>
        <taxon>Brassicales</taxon>
        <taxon>Brassicaceae</taxon>
        <taxon>Brassiceae</taxon>
        <taxon>Eruca</taxon>
    </lineage>
</organism>
<dbReference type="InterPro" id="IPR029058">
    <property type="entry name" value="AB_hydrolase_fold"/>
</dbReference>
<accession>A0ABC8JSR1</accession>
<dbReference type="EMBL" id="CAKOAT010139821">
    <property type="protein sequence ID" value="CAH8338300.1"/>
    <property type="molecule type" value="Genomic_DNA"/>
</dbReference>
<gene>
    <name evidence="2" type="ORF">ERUC_LOCUS14855</name>
</gene>
<dbReference type="Gene3D" id="3.40.50.1820">
    <property type="entry name" value="alpha/beta hydrolase"/>
    <property type="match status" value="1"/>
</dbReference>
<proteinExistence type="inferred from homology"/>
<reference evidence="2 3" key="1">
    <citation type="submission" date="2022-03" db="EMBL/GenBank/DDBJ databases">
        <authorList>
            <person name="Macdonald S."/>
            <person name="Ahmed S."/>
            <person name="Newling K."/>
        </authorList>
    </citation>
    <scope>NUCLEOTIDE SEQUENCE [LARGE SCALE GENOMIC DNA]</scope>
</reference>
<protein>
    <submittedName>
        <fullName evidence="2">Uncharacterized protein</fullName>
    </submittedName>
</protein>
<dbReference type="InterPro" id="IPR001563">
    <property type="entry name" value="Peptidase_S10"/>
</dbReference>
<dbReference type="AlphaFoldDB" id="A0ABC8JSR1"/>
<evidence type="ECO:0000256" key="1">
    <source>
        <dbReference type="ARBA" id="ARBA00009431"/>
    </source>
</evidence>
<dbReference type="Pfam" id="PF00450">
    <property type="entry name" value="Peptidase_S10"/>
    <property type="match status" value="1"/>
</dbReference>
<evidence type="ECO:0000313" key="3">
    <source>
        <dbReference type="Proteomes" id="UP001642260"/>
    </source>
</evidence>
<comment type="caution">
    <text evidence="2">The sequence shown here is derived from an EMBL/GenBank/DDBJ whole genome shotgun (WGS) entry which is preliminary data.</text>
</comment>